<dbReference type="EMBL" id="OAOP01000002">
    <property type="protein sequence ID" value="SNX68483.1"/>
    <property type="molecule type" value="Genomic_DNA"/>
</dbReference>
<dbReference type="InterPro" id="IPR021617">
    <property type="entry name" value="DUF3231"/>
</dbReference>
<proteinExistence type="predicted"/>
<gene>
    <name evidence="1" type="ORF">SAMN05877753_102554</name>
</gene>
<dbReference type="Proteomes" id="UP000219546">
    <property type="component" value="Unassembled WGS sequence"/>
</dbReference>
<dbReference type="InterPro" id="IPR012347">
    <property type="entry name" value="Ferritin-like"/>
</dbReference>
<dbReference type="OrthoDB" id="1675670at2"/>
<dbReference type="AlphaFoldDB" id="A0A285CNB9"/>
<keyword evidence="2" id="KW-1185">Reference proteome</keyword>
<evidence type="ECO:0000313" key="1">
    <source>
        <dbReference type="EMBL" id="SNX68483.1"/>
    </source>
</evidence>
<dbReference type="Gene3D" id="1.20.1260.10">
    <property type="match status" value="2"/>
</dbReference>
<sequence>MEMDKSLTTHEELTSAEIGKLWATYMGNSMATRILQFYLQHVEDPDIQHVLEYAIEISEDFLKKITYIYEKKNHPLPFGFTKDDVNMQAPRLFLDEFYLHYLKYMAKAGISLYATAVPLMTREDTRELFTYCITKTVDLMNRVNKVLQAKGFIQTPPIIPIPKRVDFVKKQQYLHGFFGHVRPPHALEATHLHDNIENNVTSKTLLIGFTQVSKDEKVRDILVRGKELTEKHISRFSELLNRSHLPSAPHLDHLVTASNEAPFSDKIMLFHKIDMFSMKIRGYGNAISLNGRRDIGASAARLLLEVSLYVEDLGNLMIEKGWLEQMPEAPDRDALAFE</sequence>
<organism evidence="1 2">
    <name type="scientific">Bacillus oleivorans</name>
    <dbReference type="NCBI Taxonomy" id="1448271"/>
    <lineage>
        <taxon>Bacteria</taxon>
        <taxon>Bacillati</taxon>
        <taxon>Bacillota</taxon>
        <taxon>Bacilli</taxon>
        <taxon>Bacillales</taxon>
        <taxon>Bacillaceae</taxon>
        <taxon>Bacillus</taxon>
    </lineage>
</organism>
<dbReference type="RefSeq" id="WP_097157725.1">
    <property type="nucleotide sequence ID" value="NZ_JBEPMQ010000001.1"/>
</dbReference>
<dbReference type="Pfam" id="PF11553">
    <property type="entry name" value="DUF3231"/>
    <property type="match status" value="2"/>
</dbReference>
<reference evidence="1 2" key="1">
    <citation type="submission" date="2017-08" db="EMBL/GenBank/DDBJ databases">
        <authorList>
            <person name="de Groot N.N."/>
        </authorList>
    </citation>
    <scope>NUCLEOTIDE SEQUENCE [LARGE SCALE GENOMIC DNA]</scope>
    <source>
        <strain evidence="1 2">JC228</strain>
    </source>
</reference>
<evidence type="ECO:0000313" key="2">
    <source>
        <dbReference type="Proteomes" id="UP000219546"/>
    </source>
</evidence>
<name>A0A285CNB9_9BACI</name>
<protein>
    <submittedName>
        <fullName evidence="1">Uncharacterized protein DUF3231</fullName>
    </submittedName>
</protein>
<accession>A0A285CNB9</accession>